<feature type="region of interest" description="Disordered" evidence="5">
    <location>
        <begin position="1"/>
        <end position="49"/>
    </location>
</feature>
<evidence type="ECO:0000313" key="6">
    <source>
        <dbReference type="EMBL" id="WVZ16040.1"/>
    </source>
</evidence>
<dbReference type="GO" id="GO:0006396">
    <property type="term" value="P:RNA processing"/>
    <property type="evidence" value="ECO:0007669"/>
    <property type="project" value="InterPro"/>
</dbReference>
<evidence type="ECO:0000313" key="7">
    <source>
        <dbReference type="Proteomes" id="UP001374535"/>
    </source>
</evidence>
<protein>
    <recommendedName>
        <fullName evidence="8">Protein NRDE2 homolog</fullName>
    </recommendedName>
</protein>
<sequence>MQQNPPSPAAAAPSSDEQKPSLFPLFPASSSLQTTTTTTSSNPQWLSNSSFTTDISVINDAVASQLNREATLSPPQNDEDDENRAEVHPLPSRYEILESSESDGGGRDRERRKKKKKKKRRRDSSAERGGFDGFGSRKSRVRVWADSESNITKDYYFDSHGDRDNLAFGCIYRMDVARYKPYNPLKLSGLHTRGLYWWNRSGSLLDRDGDVDALDAKMKSAGRYWSGKYMALERHKSFKRIHLVASKLSPVTLQDEFIPLSESDAVSSLGAVDSDSVSKTLTPLEESWEDEMLNKTREFNKLTREHPHDGKVWLAFAEFQDKVAGMQRQKAARLQTLEKKISILEKAVELNPDNEEILLCLLKAYQMRDSSDVLIARWEKILLQHYGSCKLWGEFLLTVQRNFSRFKVSEVRKMYVHAIEALSASCSKHSRQVLQGADPSSSDPAIVELELGLVDIFLSLCRFEWQAGYRELATALFQAEIEFSLFCPPLLLTEHRKHRLFKEFWNSGGARVGEEGALGWSTWLEKEEETRQKVINEELVRESDGGGWTGWSEPRSKDNEDVTMVENEDNNDVVMEDTQDEEEYNEVETEVDTENFLKMLGIDINDGDGGEVNDTATWIKWSKEESSRDCDQWMPVRRKSDTTSSEAQKTDEDDQLLRVVLYEDVNEYLFSLQTTEARLSLLSQFIDFYGGKMSQIPTMAYSIRSLENLPDSMLEKLKRIHEVLTKTQNTPTGFSIEFLSNSFSRNADIMKFIRNAVLLCLTVFPRNYMLEEAVLISEELYVTKMNSSNSMVTPCRSLAKSLLKNDRQDVLLCGVYARREAAYGNIDHARKVFDMALLSVEALPGELQSNSPLLYFWYAEVEVANDTADGSESSCRAIHILSCLGSGTKYSPFKSQASGVQLLRAHQGFKEKLRTVWSSWVRGIINDQSVALICSAALFEELTHGWDAGIEVLNQAFSMEVQCHVLNCSDIVSCRSSLYFTRLCCFMNERRSQGYQLEFLFNYHIKILERHQRESSLMKVWESILHGLQIYPFSPELLKDVVEIGHYYTTSHKLRRILDDCCYKKPSVVLWLFALSFEMFRGGSQHRIRGLFEKALSNDGLSSSVVLWRCYIMFEMEIANDPSAARRAFFRAIHSCPCRSWKQSTWVFRVGVSCTSVVCNLCSVEAANTALEPAEMSKRLWLDGFLKLNSVLTAKELSDLQEVMRDKELNLRTDIYEILLQES</sequence>
<dbReference type="SMART" id="SM00386">
    <property type="entry name" value="HAT"/>
    <property type="match status" value="6"/>
</dbReference>
<dbReference type="GO" id="GO:0031048">
    <property type="term" value="P:regulatory ncRNA-mediated heterochromatin formation"/>
    <property type="evidence" value="ECO:0007669"/>
    <property type="project" value="TreeGrafter"/>
</dbReference>
<proteinExistence type="inferred from homology"/>
<dbReference type="PANTHER" id="PTHR13471">
    <property type="entry name" value="TETRATRICOPEPTIDE-LIKE HELICAL"/>
    <property type="match status" value="1"/>
</dbReference>
<feature type="compositionally biased region" description="Low complexity" evidence="5">
    <location>
        <begin position="9"/>
        <end position="41"/>
    </location>
</feature>
<gene>
    <name evidence="6" type="ORF">V8G54_013606</name>
</gene>
<dbReference type="SUPFAM" id="SSF48452">
    <property type="entry name" value="TPR-like"/>
    <property type="match status" value="1"/>
</dbReference>
<keyword evidence="3" id="KW-0539">Nucleus</keyword>
<dbReference type="InterPro" id="IPR013633">
    <property type="entry name" value="NRDE-2"/>
</dbReference>
<dbReference type="InterPro" id="IPR011990">
    <property type="entry name" value="TPR-like_helical_dom_sf"/>
</dbReference>
<dbReference type="GO" id="GO:0071013">
    <property type="term" value="C:catalytic step 2 spliceosome"/>
    <property type="evidence" value="ECO:0007669"/>
    <property type="project" value="TreeGrafter"/>
</dbReference>
<evidence type="ECO:0000256" key="3">
    <source>
        <dbReference type="ARBA" id="ARBA00023242"/>
    </source>
</evidence>
<dbReference type="PANTHER" id="PTHR13471:SF0">
    <property type="entry name" value="NUCLEAR EXOSOME REGULATOR NRDE2"/>
    <property type="match status" value="1"/>
</dbReference>
<keyword evidence="4" id="KW-0175">Coiled coil</keyword>
<dbReference type="InterPro" id="IPR003107">
    <property type="entry name" value="HAT"/>
</dbReference>
<feature type="compositionally biased region" description="Basic residues" evidence="5">
    <location>
        <begin position="110"/>
        <end position="122"/>
    </location>
</feature>
<evidence type="ECO:0000256" key="4">
    <source>
        <dbReference type="SAM" id="Coils"/>
    </source>
</evidence>
<accession>A0AAQ3NUD4</accession>
<comment type="subcellular location">
    <subcellularLocation>
        <location evidence="1">Nucleus</location>
    </subcellularLocation>
</comment>
<comment type="similarity">
    <text evidence="2">Belongs to the NRDE2 family.</text>
</comment>
<feature type="region of interest" description="Disordered" evidence="5">
    <location>
        <begin position="66"/>
        <end position="133"/>
    </location>
</feature>
<dbReference type="EMBL" id="CP144697">
    <property type="protein sequence ID" value="WVZ16040.1"/>
    <property type="molecule type" value="Genomic_DNA"/>
</dbReference>
<reference evidence="6 7" key="1">
    <citation type="journal article" date="2023" name="Life. Sci Alliance">
        <title>Evolutionary insights into 3D genome organization and epigenetic landscape of Vigna mungo.</title>
        <authorList>
            <person name="Junaid A."/>
            <person name="Singh B."/>
            <person name="Bhatia S."/>
        </authorList>
    </citation>
    <scope>NUCLEOTIDE SEQUENCE [LARGE SCALE GENOMIC DNA]</scope>
    <source>
        <strain evidence="6">Urdbean</strain>
    </source>
</reference>
<dbReference type="Pfam" id="PF08424">
    <property type="entry name" value="NRDE-2"/>
    <property type="match status" value="1"/>
</dbReference>
<organism evidence="6 7">
    <name type="scientific">Vigna mungo</name>
    <name type="common">Black gram</name>
    <name type="synonym">Phaseolus mungo</name>
    <dbReference type="NCBI Taxonomy" id="3915"/>
    <lineage>
        <taxon>Eukaryota</taxon>
        <taxon>Viridiplantae</taxon>
        <taxon>Streptophyta</taxon>
        <taxon>Embryophyta</taxon>
        <taxon>Tracheophyta</taxon>
        <taxon>Spermatophyta</taxon>
        <taxon>Magnoliopsida</taxon>
        <taxon>eudicotyledons</taxon>
        <taxon>Gunneridae</taxon>
        <taxon>Pentapetalae</taxon>
        <taxon>rosids</taxon>
        <taxon>fabids</taxon>
        <taxon>Fabales</taxon>
        <taxon>Fabaceae</taxon>
        <taxon>Papilionoideae</taxon>
        <taxon>50 kb inversion clade</taxon>
        <taxon>NPAAA clade</taxon>
        <taxon>indigoferoid/millettioid clade</taxon>
        <taxon>Phaseoleae</taxon>
        <taxon>Vigna</taxon>
    </lineage>
</organism>
<evidence type="ECO:0000256" key="1">
    <source>
        <dbReference type="ARBA" id="ARBA00004123"/>
    </source>
</evidence>
<dbReference type="GO" id="GO:1902369">
    <property type="term" value="P:negative regulation of RNA catabolic process"/>
    <property type="evidence" value="ECO:0007669"/>
    <property type="project" value="TreeGrafter"/>
</dbReference>
<name>A0AAQ3NUD4_VIGMU</name>
<dbReference type="Proteomes" id="UP001374535">
    <property type="component" value="Chromosome 4"/>
</dbReference>
<evidence type="ECO:0000256" key="2">
    <source>
        <dbReference type="ARBA" id="ARBA00009265"/>
    </source>
</evidence>
<feature type="compositionally biased region" description="Polar residues" evidence="5">
    <location>
        <begin position="66"/>
        <end position="76"/>
    </location>
</feature>
<feature type="coiled-coil region" evidence="4">
    <location>
        <begin position="285"/>
        <end position="347"/>
    </location>
</feature>
<evidence type="ECO:0008006" key="8">
    <source>
        <dbReference type="Google" id="ProtNLM"/>
    </source>
</evidence>
<dbReference type="Gene3D" id="1.25.40.10">
    <property type="entry name" value="Tetratricopeptide repeat domain"/>
    <property type="match status" value="2"/>
</dbReference>
<dbReference type="AlphaFoldDB" id="A0AAQ3NUD4"/>
<evidence type="ECO:0000256" key="5">
    <source>
        <dbReference type="SAM" id="MobiDB-lite"/>
    </source>
</evidence>
<keyword evidence="7" id="KW-1185">Reference proteome</keyword>